<protein>
    <submittedName>
        <fullName evidence="1">Uncharacterized protein</fullName>
    </submittedName>
</protein>
<dbReference type="AlphaFoldDB" id="A0A7D9L5U4"/>
<feature type="non-terminal residue" evidence="1">
    <location>
        <position position="1"/>
    </location>
</feature>
<dbReference type="PROSITE" id="PS51406">
    <property type="entry name" value="FIBRINOGEN_C_2"/>
    <property type="match status" value="1"/>
</dbReference>
<name>A0A7D9L5U4_PARCT</name>
<dbReference type="InterPro" id="IPR036056">
    <property type="entry name" value="Fibrinogen-like_C"/>
</dbReference>
<dbReference type="NCBIfam" id="NF040941">
    <property type="entry name" value="GGGWT_bact"/>
    <property type="match status" value="1"/>
</dbReference>
<dbReference type="InterPro" id="IPR014716">
    <property type="entry name" value="Fibrinogen_a/b/g_C_1"/>
</dbReference>
<dbReference type="SUPFAM" id="SSF56496">
    <property type="entry name" value="Fibrinogen C-terminal domain-like"/>
    <property type="match status" value="1"/>
</dbReference>
<dbReference type="InterPro" id="IPR002181">
    <property type="entry name" value="Fibrinogen_a/b/g_C_dom"/>
</dbReference>
<dbReference type="Proteomes" id="UP001152795">
    <property type="component" value="Unassembled WGS sequence"/>
</dbReference>
<dbReference type="EMBL" id="CACRXK020014196">
    <property type="protein sequence ID" value="CAB4026433.1"/>
    <property type="molecule type" value="Genomic_DNA"/>
</dbReference>
<evidence type="ECO:0000313" key="1">
    <source>
        <dbReference type="EMBL" id="CAB4026433.1"/>
    </source>
</evidence>
<comment type="caution">
    <text evidence="1">The sequence shown here is derived from an EMBL/GenBank/DDBJ whole genome shotgun (WGS) entry which is preliminary data.</text>
</comment>
<evidence type="ECO:0000313" key="2">
    <source>
        <dbReference type="Proteomes" id="UP001152795"/>
    </source>
</evidence>
<proteinExistence type="predicted"/>
<gene>
    <name evidence="1" type="ORF">PACLA_8A054084</name>
</gene>
<accession>A0A7D9L5U4</accession>
<sequence length="374" mass="42042">SKPPGEYFNPGYDCLEILTQNRKAKDGYYWVDFHRPVPYKVWCDMSTDGGGYMLIGRMNDTVTWDVPSNNSTVEPFDVSQWSSVFGDIPILDFRVQVAADEQHKQIKAHWSFRFKNKRPLKKLMMVNEGGCPYNQPGVGDISYVKNLMTEEISSKDFPCSVFGAYSHPSAKLGWTMMNSCLEESCSYGFAYHHLFPVQVDFSGGFSFLAGNNSGTISDGTTAFFGCDKGKCCACYGPAGGSDIYCEKECKAKNGGTVTTNAHAWFWVRLNPPQKVWEKCMEYRTEEENGDAAWYKLVGDRNTPVKGRCGKNEAILNDGIVVVPDDVTFDNVPQITGLLTYQKDAEILRLRKTESWKVVAEEEMVKLSLSKINIF</sequence>
<reference evidence="1" key="1">
    <citation type="submission" date="2020-04" db="EMBL/GenBank/DDBJ databases">
        <authorList>
            <person name="Alioto T."/>
            <person name="Alioto T."/>
            <person name="Gomez Garrido J."/>
        </authorList>
    </citation>
    <scope>NUCLEOTIDE SEQUENCE</scope>
    <source>
        <strain evidence="1">A484AB</strain>
    </source>
</reference>
<dbReference type="Gene3D" id="3.90.215.10">
    <property type="entry name" value="Gamma Fibrinogen, chain A, domain 1"/>
    <property type="match status" value="1"/>
</dbReference>
<dbReference type="OrthoDB" id="5971203at2759"/>
<feature type="non-terminal residue" evidence="1">
    <location>
        <position position="374"/>
    </location>
</feature>
<keyword evidence="2" id="KW-1185">Reference proteome</keyword>
<organism evidence="1 2">
    <name type="scientific">Paramuricea clavata</name>
    <name type="common">Red gorgonian</name>
    <name type="synonym">Violescent sea-whip</name>
    <dbReference type="NCBI Taxonomy" id="317549"/>
    <lineage>
        <taxon>Eukaryota</taxon>
        <taxon>Metazoa</taxon>
        <taxon>Cnidaria</taxon>
        <taxon>Anthozoa</taxon>
        <taxon>Octocorallia</taxon>
        <taxon>Malacalcyonacea</taxon>
        <taxon>Plexauridae</taxon>
        <taxon>Paramuricea</taxon>
    </lineage>
</organism>